<accession>C4IYD4</accession>
<reference evidence="1" key="1">
    <citation type="journal article" date="2009" name="PLoS Genet.">
        <title>Sequencing, mapping, and analysis of 27,455 maize full-length cDNAs.</title>
        <authorList>
            <person name="Soderlund C."/>
            <person name="Descour A."/>
            <person name="Kudrna D."/>
            <person name="Bomhoff M."/>
            <person name="Boyd L."/>
            <person name="Currie J."/>
            <person name="Angelova A."/>
            <person name="Collura K."/>
            <person name="Wissotski M."/>
            <person name="Ashley E."/>
            <person name="Morrow D."/>
            <person name="Fernandes J."/>
            <person name="Walbot V."/>
            <person name="Yu Y."/>
        </authorList>
    </citation>
    <scope>NUCLEOTIDE SEQUENCE</scope>
    <source>
        <strain evidence="1">B73</strain>
    </source>
</reference>
<dbReference type="EMBL" id="BT083581">
    <property type="protein sequence ID" value="ACR33934.1"/>
    <property type="molecule type" value="mRNA"/>
</dbReference>
<name>C4IYD4_MAIZE</name>
<evidence type="ECO:0000313" key="1">
    <source>
        <dbReference type="EMBL" id="ACR33934.1"/>
    </source>
</evidence>
<proteinExistence type="evidence at transcript level"/>
<sequence length="75" mass="8025">MAAAMSQGTSGSCGTRRGLTFDRLPFLLVYTIPNLLLPSSSSATTSSAGCLRRRRRFLLYTSPKDFVRAGNPGLG</sequence>
<protein>
    <submittedName>
        <fullName evidence="1">Uncharacterized protein</fullName>
    </submittedName>
</protein>
<organism evidence="1">
    <name type="scientific">Zea mays</name>
    <name type="common">Maize</name>
    <dbReference type="NCBI Taxonomy" id="4577"/>
    <lineage>
        <taxon>Eukaryota</taxon>
        <taxon>Viridiplantae</taxon>
        <taxon>Streptophyta</taxon>
        <taxon>Embryophyta</taxon>
        <taxon>Tracheophyta</taxon>
        <taxon>Spermatophyta</taxon>
        <taxon>Magnoliopsida</taxon>
        <taxon>Liliopsida</taxon>
        <taxon>Poales</taxon>
        <taxon>Poaceae</taxon>
        <taxon>PACMAD clade</taxon>
        <taxon>Panicoideae</taxon>
        <taxon>Andropogonodae</taxon>
        <taxon>Andropogoneae</taxon>
        <taxon>Tripsacinae</taxon>
        <taxon>Zea</taxon>
    </lineage>
</organism>
<dbReference type="AlphaFoldDB" id="C4IYD4"/>